<evidence type="ECO:0000256" key="5">
    <source>
        <dbReference type="ARBA" id="ARBA00022692"/>
    </source>
</evidence>
<dbReference type="InterPro" id="IPR035908">
    <property type="entry name" value="F0_ATP_A_sf"/>
</dbReference>
<dbReference type="GO" id="GO:0045259">
    <property type="term" value="C:proton-transporting ATP synthase complex"/>
    <property type="evidence" value="ECO:0007669"/>
    <property type="project" value="UniProtKB-KW"/>
</dbReference>
<proteinExistence type="inferred from homology"/>
<keyword evidence="3 11" id="KW-0813">Transport</keyword>
<dbReference type="GO" id="GO:0005886">
    <property type="term" value="C:plasma membrane"/>
    <property type="evidence" value="ECO:0007669"/>
    <property type="project" value="UniProtKB-SubCell"/>
</dbReference>
<feature type="transmembrane region" description="Helical" evidence="11">
    <location>
        <begin position="20"/>
        <end position="39"/>
    </location>
</feature>
<evidence type="ECO:0000256" key="6">
    <source>
        <dbReference type="ARBA" id="ARBA00022781"/>
    </source>
</evidence>
<dbReference type="AlphaFoldDB" id="A0A1G2PUC4"/>
<dbReference type="EMBL" id="MHSW01000016">
    <property type="protein sequence ID" value="OHA51940.1"/>
    <property type="molecule type" value="Genomic_DNA"/>
</dbReference>
<dbReference type="Proteomes" id="UP000176951">
    <property type="component" value="Unassembled WGS sequence"/>
</dbReference>
<comment type="caution">
    <text evidence="13">The sequence shown here is derived from an EMBL/GenBank/DDBJ whole genome shotgun (WGS) entry which is preliminary data.</text>
</comment>
<dbReference type="PRINTS" id="PR00123">
    <property type="entry name" value="ATPASEA"/>
</dbReference>
<comment type="function">
    <text evidence="11 12">Key component of the proton channel; it plays a direct role in the translocation of protons across the membrane.</text>
</comment>
<evidence type="ECO:0000256" key="11">
    <source>
        <dbReference type="HAMAP-Rule" id="MF_01393"/>
    </source>
</evidence>
<dbReference type="HAMAP" id="MF_01393">
    <property type="entry name" value="ATP_synth_a_bact"/>
    <property type="match status" value="1"/>
</dbReference>
<dbReference type="CDD" id="cd00310">
    <property type="entry name" value="ATP-synt_Fo_a_6"/>
    <property type="match status" value="1"/>
</dbReference>
<dbReference type="PANTHER" id="PTHR42823">
    <property type="entry name" value="ATP SYNTHASE SUBUNIT A, CHLOROPLASTIC"/>
    <property type="match status" value="1"/>
</dbReference>
<dbReference type="SUPFAM" id="SSF81336">
    <property type="entry name" value="F1F0 ATP synthase subunit A"/>
    <property type="match status" value="1"/>
</dbReference>
<evidence type="ECO:0000313" key="14">
    <source>
        <dbReference type="Proteomes" id="UP000176951"/>
    </source>
</evidence>
<keyword evidence="7 11" id="KW-1133">Transmembrane helix</keyword>
<dbReference type="InterPro" id="IPR023011">
    <property type="entry name" value="ATP_synth_F0_asu_AS"/>
</dbReference>
<keyword evidence="4 11" id="KW-0138">CF(0)</keyword>
<evidence type="ECO:0000256" key="1">
    <source>
        <dbReference type="ARBA" id="ARBA00004141"/>
    </source>
</evidence>
<evidence type="ECO:0000256" key="3">
    <source>
        <dbReference type="ARBA" id="ARBA00022448"/>
    </source>
</evidence>
<keyword evidence="5 11" id="KW-0812">Transmembrane</keyword>
<keyword evidence="8 11" id="KW-0406">Ion transport</keyword>
<dbReference type="PROSITE" id="PS00449">
    <property type="entry name" value="ATPASE_A"/>
    <property type="match status" value="1"/>
</dbReference>
<keyword evidence="10 11" id="KW-0066">ATP synthesis</keyword>
<reference evidence="13 14" key="1">
    <citation type="journal article" date="2016" name="Nat. Commun.">
        <title>Thousands of microbial genomes shed light on interconnected biogeochemical processes in an aquifer system.</title>
        <authorList>
            <person name="Anantharaman K."/>
            <person name="Brown C.T."/>
            <person name="Hug L.A."/>
            <person name="Sharon I."/>
            <person name="Castelle C.J."/>
            <person name="Probst A.J."/>
            <person name="Thomas B.C."/>
            <person name="Singh A."/>
            <person name="Wilkins M.J."/>
            <person name="Karaoz U."/>
            <person name="Brodie E.L."/>
            <person name="Williams K.H."/>
            <person name="Hubbard S.S."/>
            <person name="Banfield J.F."/>
        </authorList>
    </citation>
    <scope>NUCLEOTIDE SEQUENCE [LARGE SCALE GENOMIC DNA]</scope>
</reference>
<feature type="transmembrane region" description="Helical" evidence="11">
    <location>
        <begin position="218"/>
        <end position="238"/>
    </location>
</feature>
<dbReference type="InterPro" id="IPR045082">
    <property type="entry name" value="ATP_syn_F0_a_bact/chloroplast"/>
</dbReference>
<organism evidence="13 14">
    <name type="scientific">Candidatus Terrybacteria bacterium RIFCSPLOWO2_01_FULL_40_23</name>
    <dbReference type="NCBI Taxonomy" id="1802366"/>
    <lineage>
        <taxon>Bacteria</taxon>
        <taxon>Candidatus Terryibacteriota</taxon>
    </lineage>
</organism>
<dbReference type="GO" id="GO:0042777">
    <property type="term" value="P:proton motive force-driven plasma membrane ATP synthesis"/>
    <property type="evidence" value="ECO:0007669"/>
    <property type="project" value="TreeGrafter"/>
</dbReference>
<sequence length="241" mass="26492">MHISIAAEKLFNIFGFPVTNSLLMSWLAIIILISVAVYFKRTASSVPGKFQSLLEMVFEALLNLIDSITQDRKKSEKFLPLVLTIFLFVIVANWISLVPGVGSIGLNTEDGFLPLFRPTNTDLNNTLALAVIAVVSAHFFGLKALGIKKHIGKFLNFKGPIDFFVGLLEAVGEVSRILSFSFRLFGNMFAGEVLLLVLAGLVPFLVPIPFLGFELFVGFIQALVFAMLTLVFLTIATAEHH</sequence>
<keyword evidence="9 11" id="KW-0472">Membrane</keyword>
<name>A0A1G2PUC4_9BACT</name>
<dbReference type="GO" id="GO:0046933">
    <property type="term" value="F:proton-transporting ATP synthase activity, rotational mechanism"/>
    <property type="evidence" value="ECO:0007669"/>
    <property type="project" value="UniProtKB-UniRule"/>
</dbReference>
<feature type="transmembrane region" description="Helical" evidence="11">
    <location>
        <begin position="78"/>
        <end position="106"/>
    </location>
</feature>
<evidence type="ECO:0000256" key="10">
    <source>
        <dbReference type="ARBA" id="ARBA00023310"/>
    </source>
</evidence>
<feature type="transmembrane region" description="Helical" evidence="11">
    <location>
        <begin position="126"/>
        <end position="145"/>
    </location>
</feature>
<evidence type="ECO:0000256" key="12">
    <source>
        <dbReference type="RuleBase" id="RU000483"/>
    </source>
</evidence>
<dbReference type="Gene3D" id="1.20.120.220">
    <property type="entry name" value="ATP synthase, F0 complex, subunit A"/>
    <property type="match status" value="1"/>
</dbReference>
<evidence type="ECO:0000256" key="2">
    <source>
        <dbReference type="ARBA" id="ARBA00006810"/>
    </source>
</evidence>
<keyword evidence="11" id="KW-1003">Cell membrane</keyword>
<evidence type="ECO:0000256" key="4">
    <source>
        <dbReference type="ARBA" id="ARBA00022547"/>
    </source>
</evidence>
<dbReference type="InterPro" id="IPR000568">
    <property type="entry name" value="ATP_synth_F0_asu"/>
</dbReference>
<feature type="transmembrane region" description="Helical" evidence="11">
    <location>
        <begin position="184"/>
        <end position="206"/>
    </location>
</feature>
<gene>
    <name evidence="11" type="primary">atpB</name>
    <name evidence="13" type="ORF">A3A97_01950</name>
</gene>
<evidence type="ECO:0000313" key="13">
    <source>
        <dbReference type="EMBL" id="OHA51940.1"/>
    </source>
</evidence>
<evidence type="ECO:0000256" key="9">
    <source>
        <dbReference type="ARBA" id="ARBA00023136"/>
    </source>
</evidence>
<keyword evidence="6 11" id="KW-0375">Hydrogen ion transport</keyword>
<evidence type="ECO:0000256" key="7">
    <source>
        <dbReference type="ARBA" id="ARBA00022989"/>
    </source>
</evidence>
<protein>
    <recommendedName>
        <fullName evidence="11 12">ATP synthase subunit a</fullName>
    </recommendedName>
    <alternativeName>
        <fullName evidence="11">ATP synthase F0 sector subunit a</fullName>
    </alternativeName>
    <alternativeName>
        <fullName evidence="11">F-ATPase subunit 6</fullName>
    </alternativeName>
</protein>
<dbReference type="Pfam" id="PF00119">
    <property type="entry name" value="ATP-synt_A"/>
    <property type="match status" value="1"/>
</dbReference>
<dbReference type="PANTHER" id="PTHR42823:SF3">
    <property type="entry name" value="ATP SYNTHASE SUBUNIT A, CHLOROPLASTIC"/>
    <property type="match status" value="1"/>
</dbReference>
<accession>A0A1G2PUC4</accession>
<evidence type="ECO:0000256" key="8">
    <source>
        <dbReference type="ARBA" id="ARBA00023065"/>
    </source>
</evidence>
<comment type="subcellular location">
    <subcellularLocation>
        <location evidence="11 12">Cell membrane</location>
        <topology evidence="11 12">Multi-pass membrane protein</topology>
    </subcellularLocation>
    <subcellularLocation>
        <location evidence="1">Membrane</location>
        <topology evidence="1">Multi-pass membrane protein</topology>
    </subcellularLocation>
</comment>
<dbReference type="NCBIfam" id="TIGR01131">
    <property type="entry name" value="ATP_synt_6_or_A"/>
    <property type="match status" value="1"/>
</dbReference>
<comment type="similarity">
    <text evidence="2 11 12">Belongs to the ATPase A chain family.</text>
</comment>